<evidence type="ECO:0000256" key="6">
    <source>
        <dbReference type="ARBA" id="ARBA00044907"/>
    </source>
</evidence>
<accession>A0A2X4X042</accession>
<dbReference type="Pfam" id="PF07385">
    <property type="entry name" value="Lyx_isomer"/>
    <property type="match status" value="1"/>
</dbReference>
<evidence type="ECO:0000313" key="10">
    <source>
        <dbReference type="Proteomes" id="UP000248897"/>
    </source>
</evidence>
<dbReference type="EC" id="5.3.1.15" evidence="8"/>
<proteinExistence type="inferred from homology"/>
<keyword evidence="2" id="KW-0479">Metal-binding</keyword>
<dbReference type="AlphaFoldDB" id="A0A2X4X042"/>
<comment type="cofactor">
    <cofactor evidence="1">
        <name>Mn(2+)</name>
        <dbReference type="ChEBI" id="CHEBI:29035"/>
    </cofactor>
</comment>
<keyword evidence="4" id="KW-0413">Isomerase</keyword>
<evidence type="ECO:0000256" key="4">
    <source>
        <dbReference type="ARBA" id="ARBA00023235"/>
    </source>
</evidence>
<reference evidence="9 10" key="1">
    <citation type="submission" date="2018-06" db="EMBL/GenBank/DDBJ databases">
        <authorList>
            <consortium name="Pathogen Informatics"/>
            <person name="Doyle S."/>
        </authorList>
    </citation>
    <scope>NUCLEOTIDE SEQUENCE [LARGE SCALE GENOMIC DNA]</scope>
    <source>
        <strain evidence="9 10">NCTC12961</strain>
    </source>
</reference>
<evidence type="ECO:0000256" key="8">
    <source>
        <dbReference type="ARBA" id="ARBA00044972"/>
    </source>
</evidence>
<name>A0A2X4X042_SERPL</name>
<dbReference type="EMBL" id="LS483469">
    <property type="protein sequence ID" value="SQI32675.1"/>
    <property type="molecule type" value="Genomic_DNA"/>
</dbReference>
<sequence length="91" mass="10178">MTVTLDGCRQTHAAGSRLRLAPGESICLTPGIYHSFWGEEGFGDVLVGEVSTVNDDDNDNRFLTPLSRFGQITEDQPPQWLLCNEYSRFID</sequence>
<keyword evidence="3" id="KW-0464">Manganese</keyword>
<dbReference type="InterPro" id="IPR014710">
    <property type="entry name" value="RmlC-like_jellyroll"/>
</dbReference>
<keyword evidence="5" id="KW-0119">Carbohydrate metabolism</keyword>
<dbReference type="Gene3D" id="2.60.120.10">
    <property type="entry name" value="Jelly Rolls"/>
    <property type="match status" value="1"/>
</dbReference>
<evidence type="ECO:0000256" key="3">
    <source>
        <dbReference type="ARBA" id="ARBA00023211"/>
    </source>
</evidence>
<evidence type="ECO:0000313" key="9">
    <source>
        <dbReference type="EMBL" id="SQI32675.1"/>
    </source>
</evidence>
<comment type="similarity">
    <text evidence="7">Belongs to the D-lyxose ketol-isomerase family.</text>
</comment>
<evidence type="ECO:0000256" key="2">
    <source>
        <dbReference type="ARBA" id="ARBA00022723"/>
    </source>
</evidence>
<comment type="catalytic activity">
    <reaction evidence="6">
        <text>D-lyxose = D-xylulose</text>
        <dbReference type="Rhea" id="RHEA:14201"/>
        <dbReference type="ChEBI" id="CHEBI:16789"/>
        <dbReference type="ChEBI" id="CHEBI:17140"/>
        <dbReference type="EC" id="5.3.1.15"/>
    </reaction>
</comment>
<dbReference type="GO" id="GO:0046872">
    <property type="term" value="F:metal ion binding"/>
    <property type="evidence" value="ECO:0007669"/>
    <property type="project" value="UniProtKB-KW"/>
</dbReference>
<dbReference type="Proteomes" id="UP000248897">
    <property type="component" value="Chromosome 1"/>
</dbReference>
<keyword evidence="9" id="KW-0813">Transport</keyword>
<evidence type="ECO:0000256" key="5">
    <source>
        <dbReference type="ARBA" id="ARBA00023277"/>
    </source>
</evidence>
<organism evidence="9 10">
    <name type="scientific">Serratia plymuthica</name>
    <dbReference type="NCBI Taxonomy" id="82996"/>
    <lineage>
        <taxon>Bacteria</taxon>
        <taxon>Pseudomonadati</taxon>
        <taxon>Pseudomonadota</taxon>
        <taxon>Gammaproteobacteria</taxon>
        <taxon>Enterobacterales</taxon>
        <taxon>Yersiniaceae</taxon>
        <taxon>Serratia</taxon>
    </lineage>
</organism>
<evidence type="ECO:0000256" key="1">
    <source>
        <dbReference type="ARBA" id="ARBA00001936"/>
    </source>
</evidence>
<dbReference type="STRING" id="82996.ADP72_06235"/>
<dbReference type="InterPro" id="IPR010864">
    <property type="entry name" value="D-lyxose_isomer"/>
</dbReference>
<evidence type="ECO:0000256" key="7">
    <source>
        <dbReference type="ARBA" id="ARBA00044951"/>
    </source>
</evidence>
<dbReference type="GO" id="GO:0047828">
    <property type="term" value="F:D-lyxose ketol-isomerase activity"/>
    <property type="evidence" value="ECO:0007669"/>
    <property type="project" value="UniProtKB-EC"/>
</dbReference>
<keyword evidence="9" id="KW-0762">Sugar transport</keyword>
<gene>
    <name evidence="9" type="ORF">NCTC12961_01223</name>
</gene>
<protein>
    <recommendedName>
        <fullName evidence="8">D-lyxose ketol-isomerase</fullName>
        <ecNumber evidence="8">5.3.1.15</ecNumber>
    </recommendedName>
</protein>